<evidence type="ECO:0000313" key="5">
    <source>
        <dbReference type="Proteomes" id="UP001501427"/>
    </source>
</evidence>
<comment type="caution">
    <text evidence="3">The sequence shown here is derived from an EMBL/GenBank/DDBJ whole genome shotgun (WGS) entry which is preliminary data.</text>
</comment>
<feature type="domain" description="UVR" evidence="1">
    <location>
        <begin position="12"/>
        <end position="47"/>
    </location>
</feature>
<dbReference type="RefSeq" id="WP_184888497.1">
    <property type="nucleotide sequence ID" value="NZ_BAAAHD010000010.1"/>
</dbReference>
<reference evidence="2" key="3">
    <citation type="submission" date="2023-12" db="EMBL/GenBank/DDBJ databases">
        <authorList>
            <person name="Sun Q."/>
            <person name="Inoue M."/>
        </authorList>
    </citation>
    <scope>NUCLEOTIDE SEQUENCE</scope>
    <source>
        <strain evidence="2">JCM 10667</strain>
    </source>
</reference>
<dbReference type="Proteomes" id="UP001501427">
    <property type="component" value="Unassembled WGS sequence"/>
</dbReference>
<dbReference type="Gene3D" id="4.10.860.10">
    <property type="entry name" value="UVR domain"/>
    <property type="match status" value="1"/>
</dbReference>
<dbReference type="InterPro" id="IPR001943">
    <property type="entry name" value="UVR_dom"/>
</dbReference>
<dbReference type="PROSITE" id="PS50151">
    <property type="entry name" value="UVR"/>
    <property type="match status" value="1"/>
</dbReference>
<organism evidence="3 4">
    <name type="scientific">Actinomadura livida</name>
    <dbReference type="NCBI Taxonomy" id="79909"/>
    <lineage>
        <taxon>Bacteria</taxon>
        <taxon>Bacillati</taxon>
        <taxon>Actinomycetota</taxon>
        <taxon>Actinomycetes</taxon>
        <taxon>Streptosporangiales</taxon>
        <taxon>Thermomonosporaceae</taxon>
        <taxon>Actinomadura</taxon>
    </lineage>
</organism>
<keyword evidence="5" id="KW-1185">Reference proteome</keyword>
<reference evidence="2 5" key="1">
    <citation type="journal article" date="2019" name="Int. J. Syst. Evol. Microbiol.">
        <title>The Global Catalogue of Microorganisms (GCM) 10K type strain sequencing project: providing services to taxonomists for standard genome sequencing and annotation.</title>
        <authorList>
            <consortium name="The Broad Institute Genomics Platform"/>
            <consortium name="The Broad Institute Genome Sequencing Center for Infectious Disease"/>
            <person name="Wu L."/>
            <person name="Ma J."/>
        </authorList>
    </citation>
    <scope>NUCLEOTIDE SEQUENCE [LARGE SCALE GENOMIC DNA]</scope>
    <source>
        <strain evidence="2 5">JCM 10667</strain>
    </source>
</reference>
<dbReference type="AlphaFoldDB" id="A0A7W7N152"/>
<evidence type="ECO:0000259" key="1">
    <source>
        <dbReference type="PROSITE" id="PS50151"/>
    </source>
</evidence>
<evidence type="ECO:0000313" key="2">
    <source>
        <dbReference type="EMBL" id="GAA0551830.1"/>
    </source>
</evidence>
<gene>
    <name evidence="3" type="ORF">F4557_006217</name>
    <name evidence="2" type="ORF">GCM10009546_12360</name>
</gene>
<evidence type="ECO:0000313" key="4">
    <source>
        <dbReference type="Proteomes" id="UP000549343"/>
    </source>
</evidence>
<protein>
    <recommendedName>
        <fullName evidence="1">UVR domain-containing protein</fullName>
    </recommendedName>
</protein>
<dbReference type="Proteomes" id="UP000549343">
    <property type="component" value="Unassembled WGS sequence"/>
</dbReference>
<name>A0A7W7N152_9ACTN</name>
<reference evidence="3 4" key="2">
    <citation type="submission" date="2020-08" db="EMBL/GenBank/DDBJ databases">
        <title>Sequencing the genomes of 1000 actinobacteria strains.</title>
        <authorList>
            <person name="Klenk H.-P."/>
        </authorList>
    </citation>
    <scope>NUCLEOTIDE SEQUENCE [LARGE SCALE GENOMIC DNA]</scope>
    <source>
        <strain evidence="3 4">DSM 44772</strain>
    </source>
</reference>
<evidence type="ECO:0000313" key="3">
    <source>
        <dbReference type="EMBL" id="MBB4777799.1"/>
    </source>
</evidence>
<proteinExistence type="predicted"/>
<dbReference type="EMBL" id="BAAAHD010000010">
    <property type="protein sequence ID" value="GAA0551830.1"/>
    <property type="molecule type" value="Genomic_DNA"/>
</dbReference>
<sequence>MPVLPDELALITERVTALRRAKEDAVDAQDFMRAAEIRDAEKAIVRDGVAELDEQTARAHLTIALDMIPPLQARVDSLLALLHHQHGTTV</sequence>
<dbReference type="EMBL" id="JACHMV010000001">
    <property type="protein sequence ID" value="MBB4777799.1"/>
    <property type="molecule type" value="Genomic_DNA"/>
</dbReference>
<dbReference type="Pfam" id="PF02151">
    <property type="entry name" value="UVR"/>
    <property type="match status" value="1"/>
</dbReference>
<accession>A0A7W7N152</accession>